<dbReference type="Bgee" id="ENSMODG00000023381">
    <property type="expression patterns" value="Expressed in cerebellum and 21 other cell types or tissues"/>
</dbReference>
<reference evidence="2 3" key="1">
    <citation type="journal article" date="2007" name="Nature">
        <title>Genome of the marsupial Monodelphis domestica reveals innovation in non-coding sequences.</title>
        <authorList>
            <person name="Mikkelsen T.S."/>
            <person name="Wakefield M.J."/>
            <person name="Aken B."/>
            <person name="Amemiya C.T."/>
            <person name="Chang J.L."/>
            <person name="Duke S."/>
            <person name="Garber M."/>
            <person name="Gentles A.J."/>
            <person name="Goodstadt L."/>
            <person name="Heger A."/>
            <person name="Jurka J."/>
            <person name="Kamal M."/>
            <person name="Mauceli E."/>
            <person name="Searle S.M."/>
            <person name="Sharpe T."/>
            <person name="Baker M.L."/>
            <person name="Batzer M.A."/>
            <person name="Benos P.V."/>
            <person name="Belov K."/>
            <person name="Clamp M."/>
            <person name="Cook A."/>
            <person name="Cuff J."/>
            <person name="Das R."/>
            <person name="Davidow L."/>
            <person name="Deakin J.E."/>
            <person name="Fazzari M.J."/>
            <person name="Glass J.L."/>
            <person name="Grabherr M."/>
            <person name="Greally J.M."/>
            <person name="Gu W."/>
            <person name="Hore T.A."/>
            <person name="Huttley G.A."/>
            <person name="Kleber M."/>
            <person name="Jirtle R.L."/>
            <person name="Koina E."/>
            <person name="Lee J.T."/>
            <person name="Mahony S."/>
            <person name="Marra M.A."/>
            <person name="Miller R.D."/>
            <person name="Nicholls R.D."/>
            <person name="Oda M."/>
            <person name="Papenfuss A.T."/>
            <person name="Parra Z.E."/>
            <person name="Pollock D.D."/>
            <person name="Ray D.A."/>
            <person name="Schein J.E."/>
            <person name="Speed T.P."/>
            <person name="Thompson K."/>
            <person name="VandeBerg J.L."/>
            <person name="Wade C.M."/>
            <person name="Walker J.A."/>
            <person name="Waters P.D."/>
            <person name="Webber C."/>
            <person name="Weidman J.R."/>
            <person name="Xie X."/>
            <person name="Zody M.C."/>
            <person name="Baldwin J."/>
            <person name="Abdouelleil A."/>
            <person name="Abdulkadir J."/>
            <person name="Abebe A."/>
            <person name="Abera B."/>
            <person name="Abreu J."/>
            <person name="Acer S.C."/>
            <person name="Aftuck L."/>
            <person name="Alexander A."/>
            <person name="An P."/>
            <person name="Anderson E."/>
            <person name="Anderson S."/>
            <person name="Arachi H."/>
            <person name="Azer M."/>
            <person name="Bachantsang P."/>
            <person name="Barry A."/>
            <person name="Bayul T."/>
            <person name="Berlin A."/>
            <person name="Bessette D."/>
            <person name="Bloom T."/>
            <person name="Bloom T."/>
            <person name="Boguslavskiy L."/>
            <person name="Bonnet C."/>
            <person name="Boukhgalter B."/>
            <person name="Bourzgui I."/>
            <person name="Brown A."/>
            <person name="Cahill P."/>
            <person name="Channer S."/>
            <person name="Cheshatsang Y."/>
            <person name="Chuda L."/>
            <person name="Citroen M."/>
            <person name="Collymore A."/>
            <person name="Cooke P."/>
            <person name="Costello M."/>
            <person name="D'Aco K."/>
            <person name="Daza R."/>
            <person name="De Haan G."/>
            <person name="DeGray S."/>
            <person name="DeMaso C."/>
            <person name="Dhargay N."/>
            <person name="Dooley K."/>
            <person name="Dooley E."/>
            <person name="Doricent M."/>
            <person name="Dorje P."/>
            <person name="Dorjee K."/>
            <person name="Dupes A."/>
            <person name="Elong R."/>
            <person name="Falk J."/>
            <person name="Farina A."/>
            <person name="Faro S."/>
            <person name="Ferguson D."/>
            <person name="Fisher S."/>
            <person name="Foley C.D."/>
            <person name="Franke A."/>
            <person name="Friedrich D."/>
            <person name="Gadbois L."/>
            <person name="Gearin G."/>
            <person name="Gearin C.R."/>
            <person name="Giannoukos G."/>
            <person name="Goode T."/>
            <person name="Graham J."/>
            <person name="Grandbois E."/>
            <person name="Grewal S."/>
            <person name="Gyaltsen K."/>
            <person name="Hafez N."/>
            <person name="Hagos B."/>
            <person name="Hall J."/>
            <person name="Henson C."/>
            <person name="Hollinger A."/>
            <person name="Honan T."/>
            <person name="Huard M.D."/>
            <person name="Hughes L."/>
            <person name="Hurhula B."/>
            <person name="Husby M.E."/>
            <person name="Kamat A."/>
            <person name="Kanga B."/>
            <person name="Kashin S."/>
            <person name="Khazanovich D."/>
            <person name="Kisner P."/>
            <person name="Lance K."/>
            <person name="Lara M."/>
            <person name="Lee W."/>
            <person name="Lennon N."/>
            <person name="Letendre F."/>
            <person name="LeVine R."/>
            <person name="Lipovsky A."/>
            <person name="Liu X."/>
            <person name="Liu J."/>
            <person name="Liu S."/>
            <person name="Lokyitsang T."/>
            <person name="Lokyitsang Y."/>
            <person name="Lubonja R."/>
            <person name="Lui A."/>
            <person name="MacDonald P."/>
            <person name="Magnisalis V."/>
            <person name="Maru K."/>
            <person name="Matthews C."/>
            <person name="McCusker W."/>
            <person name="McDonough S."/>
            <person name="Mehta T."/>
            <person name="Meldrim J."/>
            <person name="Meneus L."/>
            <person name="Mihai O."/>
            <person name="Mihalev A."/>
            <person name="Mihova T."/>
            <person name="Mittelman R."/>
            <person name="Mlenga V."/>
            <person name="Montmayeur A."/>
            <person name="Mulrain L."/>
            <person name="Navidi A."/>
            <person name="Naylor J."/>
            <person name="Negash T."/>
            <person name="Nguyen T."/>
            <person name="Nguyen N."/>
            <person name="Nicol R."/>
            <person name="Norbu C."/>
            <person name="Norbu N."/>
            <person name="Novod N."/>
            <person name="O'Neill B."/>
            <person name="Osman S."/>
            <person name="Markiewicz E."/>
            <person name="Oyono O.L."/>
            <person name="Patti C."/>
            <person name="Phunkhang P."/>
            <person name="Pierre F."/>
            <person name="Priest M."/>
            <person name="Raghuraman S."/>
            <person name="Rege F."/>
            <person name="Reyes R."/>
            <person name="Rise C."/>
            <person name="Rogov P."/>
            <person name="Ross K."/>
            <person name="Ryan E."/>
            <person name="Settipalli S."/>
            <person name="Shea T."/>
            <person name="Sherpa N."/>
            <person name="Shi L."/>
            <person name="Shih D."/>
            <person name="Sparrow T."/>
            <person name="Spaulding J."/>
            <person name="Stalker J."/>
            <person name="Stange-Thomann N."/>
            <person name="Stavropoulos S."/>
            <person name="Stone C."/>
            <person name="Strader C."/>
            <person name="Tesfaye S."/>
            <person name="Thomson T."/>
            <person name="Thoulutsang Y."/>
            <person name="Thoulutsang D."/>
            <person name="Topham K."/>
            <person name="Topping I."/>
            <person name="Tsamla T."/>
            <person name="Vassiliev H."/>
            <person name="Vo A."/>
            <person name="Wangchuk T."/>
            <person name="Wangdi T."/>
            <person name="Weiand M."/>
            <person name="Wilkinson J."/>
            <person name="Wilson A."/>
            <person name="Yadav S."/>
            <person name="Young G."/>
            <person name="Yu Q."/>
            <person name="Zembek L."/>
            <person name="Zhong D."/>
            <person name="Zimmer A."/>
            <person name="Zwirko Z."/>
            <person name="Jaffe D.B."/>
            <person name="Alvarez P."/>
            <person name="Brockman W."/>
            <person name="Butler J."/>
            <person name="Chin C."/>
            <person name="Gnerre S."/>
            <person name="MacCallum I."/>
            <person name="Graves J.A."/>
            <person name="Ponting C.P."/>
            <person name="Breen M."/>
            <person name="Samollow P.B."/>
            <person name="Lander E.S."/>
            <person name="Lindblad-Toh K."/>
        </authorList>
    </citation>
    <scope>NUCLEOTIDE SEQUENCE [LARGE SCALE GENOMIC DNA]</scope>
</reference>
<keyword evidence="3" id="KW-1185">Reference proteome</keyword>
<feature type="compositionally biased region" description="Polar residues" evidence="1">
    <location>
        <begin position="1"/>
        <end position="13"/>
    </location>
</feature>
<dbReference type="eggNOG" id="KOG0113">
    <property type="taxonomic scope" value="Eukaryota"/>
</dbReference>
<reference evidence="2" key="2">
    <citation type="submission" date="2025-08" db="UniProtKB">
        <authorList>
            <consortium name="Ensembl"/>
        </authorList>
    </citation>
    <scope>IDENTIFICATION</scope>
</reference>
<dbReference type="Proteomes" id="UP000002280">
    <property type="component" value="Chromosome 4"/>
</dbReference>
<evidence type="ECO:0000313" key="2">
    <source>
        <dbReference type="Ensembl" id="ENSMODP00000029701.2"/>
    </source>
</evidence>
<dbReference type="AlphaFoldDB" id="F6U6Z5"/>
<dbReference type="GeneTree" id="ENSGT00950000184839"/>
<feature type="compositionally biased region" description="Low complexity" evidence="1">
    <location>
        <begin position="81"/>
        <end position="92"/>
    </location>
</feature>
<organism evidence="2 3">
    <name type="scientific">Monodelphis domestica</name>
    <name type="common">Gray short-tailed opossum</name>
    <dbReference type="NCBI Taxonomy" id="13616"/>
    <lineage>
        <taxon>Eukaryota</taxon>
        <taxon>Metazoa</taxon>
        <taxon>Chordata</taxon>
        <taxon>Craniata</taxon>
        <taxon>Vertebrata</taxon>
        <taxon>Euteleostomi</taxon>
        <taxon>Mammalia</taxon>
        <taxon>Metatheria</taxon>
        <taxon>Didelphimorphia</taxon>
        <taxon>Didelphidae</taxon>
        <taxon>Monodelphis</taxon>
    </lineage>
</organism>
<dbReference type="Ensembl" id="ENSMODT00000031273.2">
    <property type="protein sequence ID" value="ENSMODP00000029701.2"/>
    <property type="gene ID" value="ENSMODG00000023381.2"/>
</dbReference>
<evidence type="ECO:0000256" key="1">
    <source>
        <dbReference type="SAM" id="MobiDB-lite"/>
    </source>
</evidence>
<feature type="compositionally biased region" description="Low complexity" evidence="1">
    <location>
        <begin position="25"/>
        <end position="37"/>
    </location>
</feature>
<dbReference type="InParanoid" id="F6U6Z5"/>
<protein>
    <submittedName>
        <fullName evidence="2">Uncharacterized protein</fullName>
    </submittedName>
</protein>
<accession>F6U6Z5</accession>
<reference evidence="2" key="3">
    <citation type="submission" date="2025-09" db="UniProtKB">
        <authorList>
            <consortium name="Ensembl"/>
        </authorList>
    </citation>
    <scope>IDENTIFICATION</scope>
</reference>
<feature type="compositionally biased region" description="Basic and acidic residues" evidence="1">
    <location>
        <begin position="55"/>
        <end position="70"/>
    </location>
</feature>
<feature type="region of interest" description="Disordered" evidence="1">
    <location>
        <begin position="1"/>
        <end position="100"/>
    </location>
</feature>
<name>F6U6Z5_MONDO</name>
<evidence type="ECO:0000313" key="3">
    <source>
        <dbReference type="Proteomes" id="UP000002280"/>
    </source>
</evidence>
<sequence length="217" mass="21170">MSTSGTQAETTLRATMRGTGTGNVSGSAESGAASGTRRGTGGVPGPGTAGGAPEAGRRRSGDAPGREVRTKSVSGSGGAAGAERGPGESASARRSLGVGRALSPQRQVTLLLMMGPWGSPALMDQTSPKRRAGTGTGTDAAATVVRGRGGGTGIEIASTKEATGVKGGMKPPVVGVAAAAAAAVARTTGLKGLGLMGGTSIWRPMLAMAIWLLRMAT</sequence>
<dbReference type="HOGENOM" id="CLU_045151_1_0_1"/>
<proteinExistence type="predicted"/>
<feature type="compositionally biased region" description="Gly residues" evidence="1">
    <location>
        <begin position="38"/>
        <end position="50"/>
    </location>
</feature>